<name>A0A0F9I096_9ZZZZ</name>
<comment type="caution">
    <text evidence="1">The sequence shown here is derived from an EMBL/GenBank/DDBJ whole genome shotgun (WGS) entry which is preliminary data.</text>
</comment>
<evidence type="ECO:0000313" key="1">
    <source>
        <dbReference type="EMBL" id="KKL80777.1"/>
    </source>
</evidence>
<dbReference type="EMBL" id="LAZR01022757">
    <property type="protein sequence ID" value="KKL80777.1"/>
    <property type="molecule type" value="Genomic_DNA"/>
</dbReference>
<reference evidence="1" key="1">
    <citation type="journal article" date="2015" name="Nature">
        <title>Complex archaea that bridge the gap between prokaryotes and eukaryotes.</title>
        <authorList>
            <person name="Spang A."/>
            <person name="Saw J.H."/>
            <person name="Jorgensen S.L."/>
            <person name="Zaremba-Niedzwiedzka K."/>
            <person name="Martijn J."/>
            <person name="Lind A.E."/>
            <person name="van Eijk R."/>
            <person name="Schleper C."/>
            <person name="Guy L."/>
            <person name="Ettema T.J."/>
        </authorList>
    </citation>
    <scope>NUCLEOTIDE SEQUENCE</scope>
</reference>
<gene>
    <name evidence="1" type="ORF">LCGC14_2001400</name>
</gene>
<protein>
    <submittedName>
        <fullName evidence="1">Uncharacterized protein</fullName>
    </submittedName>
</protein>
<sequence>MALLVKRSKIQGSHEWKDHDLVQGNLVIQKTSNQRISLAISSPSSSRYNTPYYKLILSQTEINKIILEAY</sequence>
<accession>A0A0F9I096</accession>
<organism evidence="1">
    <name type="scientific">marine sediment metagenome</name>
    <dbReference type="NCBI Taxonomy" id="412755"/>
    <lineage>
        <taxon>unclassified sequences</taxon>
        <taxon>metagenomes</taxon>
        <taxon>ecological metagenomes</taxon>
    </lineage>
</organism>
<dbReference type="AlphaFoldDB" id="A0A0F9I096"/>
<proteinExistence type="predicted"/>